<dbReference type="InterPro" id="IPR001757">
    <property type="entry name" value="P_typ_ATPase"/>
</dbReference>
<dbReference type="GO" id="GO:0005886">
    <property type="term" value="C:plasma membrane"/>
    <property type="evidence" value="ECO:0007669"/>
    <property type="project" value="UniProtKB-SubCell"/>
</dbReference>
<dbReference type="GO" id="GO:0046872">
    <property type="term" value="F:metal ion binding"/>
    <property type="evidence" value="ECO:0007669"/>
    <property type="project" value="UniProtKB-KW"/>
</dbReference>
<dbReference type="InterPro" id="IPR023299">
    <property type="entry name" value="ATPase_P-typ_cyto_dom_N"/>
</dbReference>
<evidence type="ECO:0000256" key="9">
    <source>
        <dbReference type="ARBA" id="ARBA00039103"/>
    </source>
</evidence>
<dbReference type="InterPro" id="IPR051014">
    <property type="entry name" value="Cation_Transport_ATPase_IB"/>
</dbReference>
<dbReference type="SUPFAM" id="SSF56784">
    <property type="entry name" value="HAD-like"/>
    <property type="match status" value="1"/>
</dbReference>
<dbReference type="InterPro" id="IPR023214">
    <property type="entry name" value="HAD_sf"/>
</dbReference>
<dbReference type="GO" id="GO:0005524">
    <property type="term" value="F:ATP binding"/>
    <property type="evidence" value="ECO:0007669"/>
    <property type="project" value="UniProtKB-UniRule"/>
</dbReference>
<dbReference type="Pfam" id="PF00122">
    <property type="entry name" value="E1-E2_ATPase"/>
    <property type="match status" value="1"/>
</dbReference>
<keyword evidence="4" id="KW-0812">Transmembrane</keyword>
<keyword evidence="3" id="KW-0104">Cadmium</keyword>
<keyword evidence="8" id="KW-0472">Membrane</keyword>
<keyword evidence="5 11" id="KW-0479">Metal-binding</keyword>
<dbReference type="InterPro" id="IPR023298">
    <property type="entry name" value="ATPase_P-typ_TM_dom_sf"/>
</dbReference>
<dbReference type="SUPFAM" id="SSF81665">
    <property type="entry name" value="Calcium ATPase, transmembrane domain M"/>
    <property type="match status" value="1"/>
</dbReference>
<dbReference type="GO" id="GO:0008551">
    <property type="term" value="F:P-type cadmium transporter activity"/>
    <property type="evidence" value="ECO:0007669"/>
    <property type="project" value="UniProtKB-EC"/>
</dbReference>
<dbReference type="SFLD" id="SFLDF00027">
    <property type="entry name" value="p-type_atpase"/>
    <property type="match status" value="1"/>
</dbReference>
<evidence type="ECO:0000256" key="2">
    <source>
        <dbReference type="ARBA" id="ARBA00006024"/>
    </source>
</evidence>
<evidence type="ECO:0000259" key="12">
    <source>
        <dbReference type="Pfam" id="PF00122"/>
    </source>
</evidence>
<dbReference type="Gene3D" id="2.70.150.10">
    <property type="entry name" value="Calcium-transporting ATPase, cytoplasmic transduction domain A"/>
    <property type="match status" value="1"/>
</dbReference>
<dbReference type="InterPro" id="IPR036412">
    <property type="entry name" value="HAD-like_sf"/>
</dbReference>
<name>A0A212M083_9FIRM</name>
<evidence type="ECO:0000256" key="7">
    <source>
        <dbReference type="ARBA" id="ARBA00022989"/>
    </source>
</evidence>
<evidence type="ECO:0000256" key="10">
    <source>
        <dbReference type="ARBA" id="ARBA00049338"/>
    </source>
</evidence>
<dbReference type="EC" id="7.2.2.21" evidence="9"/>
<keyword evidence="11" id="KW-0067">ATP-binding</keyword>
<dbReference type="InterPro" id="IPR044492">
    <property type="entry name" value="P_typ_ATPase_HD_dom"/>
</dbReference>
<organism evidence="13">
    <name type="scientific">uncultured Sporomusa sp</name>
    <dbReference type="NCBI Taxonomy" id="307249"/>
    <lineage>
        <taxon>Bacteria</taxon>
        <taxon>Bacillati</taxon>
        <taxon>Bacillota</taxon>
        <taxon>Negativicutes</taxon>
        <taxon>Selenomonadales</taxon>
        <taxon>Sporomusaceae</taxon>
        <taxon>Sporomusa</taxon>
        <taxon>environmental samples</taxon>
    </lineage>
</organism>
<proteinExistence type="inferred from homology"/>
<dbReference type="PRINTS" id="PR00119">
    <property type="entry name" value="CATATPASE"/>
</dbReference>
<sequence>MGYQYMTFPLPALSTRQKTLLEVSIRQITSVICASAGNQLTVYYQGRLPLAVVNERILQAVSPCRTLPALAPSPGGEEASPFAEYRRDAILAGAGLVGLQLLRMAMPGTFTALYMARSAFVLFVARKFITSGVRSLLVERQPNADTLTTTAVMASVLGGKPESSLTLLALSNFAEMLTTYTAERARKHISNLLRLDQQYVWKIEEDGHEVRVAVNSLKIGDRIGVHLGEKICVDGRVVTGAAAVDQSSITGEYIPVEKAIGDYVYAGTVLQNGFLEIVVEKLGDDTALARIVHMVEEAQARRAPVQNFADRMANMLVPISFIAAGLVYGATKDWQRVLNMLFIDFSCGLKLSTATAISAAIGRAASRGALIKGGNYVEALAGVDTIVLDKTGTITVGKPQVITVKTSPGVTERELLLLAASAEYHSAHPLASAILEHVENQGWEIPPHSNTETIVARGILAEVPDFEDIRGGRILVGSLRFMEEYQIPCQGFDDPSAENCGYNLVYVAREQQLLGSLVVSDPIRPNLKKTINQLRRQGVDEVVMITGDAEPVAKHVATAMDLDAYHAEVLPEDKANLVNRLKRRSQVLMVGDGINDAPALAFADVGVAMGGRRTDIAVESAAITINSEDPLVLSEVVSLGKRTMQIVQQNFTATIAVNTAAMLLGAIGRTNPMVSALIHNAATVGVVLNSARILMANKKQGITFVK</sequence>
<dbReference type="PANTHER" id="PTHR48085">
    <property type="entry name" value="CADMIUM/ZINC-TRANSPORTING ATPASE HMA2-RELATED"/>
    <property type="match status" value="1"/>
</dbReference>
<dbReference type="SUPFAM" id="SSF81653">
    <property type="entry name" value="Calcium ATPase, transduction domain A"/>
    <property type="match status" value="1"/>
</dbReference>
<dbReference type="Gene3D" id="3.40.50.1000">
    <property type="entry name" value="HAD superfamily/HAD-like"/>
    <property type="match status" value="1"/>
</dbReference>
<accession>A0A212M083</accession>
<protein>
    <recommendedName>
        <fullName evidence="9">Cd(2+)-exporting ATPase</fullName>
        <ecNumber evidence="9">7.2.2.21</ecNumber>
    </recommendedName>
</protein>
<feature type="domain" description="P-type ATPase A" evidence="12">
    <location>
        <begin position="196"/>
        <end position="296"/>
    </location>
</feature>
<dbReference type="PANTHER" id="PTHR48085:SF5">
    <property type="entry name" value="CADMIUM_ZINC-TRANSPORTING ATPASE HMA4-RELATED"/>
    <property type="match status" value="1"/>
</dbReference>
<evidence type="ECO:0000256" key="3">
    <source>
        <dbReference type="ARBA" id="ARBA00022539"/>
    </source>
</evidence>
<comment type="subcellular location">
    <subcellularLocation>
        <location evidence="1">Cell membrane</location>
        <topology evidence="1">Multi-pass membrane protein</topology>
    </subcellularLocation>
</comment>
<gene>
    <name evidence="13" type="ORF">KL86SPO_60090</name>
</gene>
<dbReference type="FunFam" id="2.70.150.10:FF:000002">
    <property type="entry name" value="Copper-transporting ATPase 1, putative"/>
    <property type="match status" value="1"/>
</dbReference>
<evidence type="ECO:0000256" key="4">
    <source>
        <dbReference type="ARBA" id="ARBA00022692"/>
    </source>
</evidence>
<dbReference type="Pfam" id="PF00702">
    <property type="entry name" value="Hydrolase"/>
    <property type="match status" value="1"/>
</dbReference>
<evidence type="ECO:0000256" key="6">
    <source>
        <dbReference type="ARBA" id="ARBA00022967"/>
    </source>
</evidence>
<evidence type="ECO:0000256" key="5">
    <source>
        <dbReference type="ARBA" id="ARBA00022723"/>
    </source>
</evidence>
<dbReference type="InterPro" id="IPR008250">
    <property type="entry name" value="ATPase_P-typ_transduc_dom_A_sf"/>
</dbReference>
<dbReference type="NCBIfam" id="TIGR01525">
    <property type="entry name" value="ATPase-IB_hvy"/>
    <property type="match status" value="1"/>
</dbReference>
<dbReference type="GO" id="GO:0016887">
    <property type="term" value="F:ATP hydrolysis activity"/>
    <property type="evidence" value="ECO:0007669"/>
    <property type="project" value="InterPro"/>
</dbReference>
<comment type="catalytic activity">
    <reaction evidence="10">
        <text>Cd(2+)(in) + ATP + H2O = Cd(2+)(out) + ADP + phosphate + H(+)</text>
        <dbReference type="Rhea" id="RHEA:12132"/>
        <dbReference type="ChEBI" id="CHEBI:15377"/>
        <dbReference type="ChEBI" id="CHEBI:15378"/>
        <dbReference type="ChEBI" id="CHEBI:30616"/>
        <dbReference type="ChEBI" id="CHEBI:43474"/>
        <dbReference type="ChEBI" id="CHEBI:48775"/>
        <dbReference type="ChEBI" id="CHEBI:456216"/>
        <dbReference type="EC" id="7.2.2.21"/>
    </reaction>
</comment>
<dbReference type="InterPro" id="IPR018303">
    <property type="entry name" value="ATPase_P-typ_P_site"/>
</dbReference>
<dbReference type="SFLD" id="SFLDS00003">
    <property type="entry name" value="Haloacid_Dehalogenase"/>
    <property type="match status" value="1"/>
</dbReference>
<keyword evidence="11" id="KW-0547">Nucleotide-binding</keyword>
<dbReference type="InterPro" id="IPR059000">
    <property type="entry name" value="ATPase_P-type_domA"/>
</dbReference>
<evidence type="ECO:0000256" key="11">
    <source>
        <dbReference type="RuleBase" id="RU362081"/>
    </source>
</evidence>
<keyword evidence="7" id="KW-1133">Transmembrane helix</keyword>
<comment type="similarity">
    <text evidence="2 11">Belongs to the cation transport ATPase (P-type) (TC 3.A.3) family. Type IB subfamily.</text>
</comment>
<keyword evidence="6" id="KW-1278">Translocase</keyword>
<evidence type="ECO:0000256" key="8">
    <source>
        <dbReference type="ARBA" id="ARBA00023136"/>
    </source>
</evidence>
<evidence type="ECO:0000256" key="1">
    <source>
        <dbReference type="ARBA" id="ARBA00004651"/>
    </source>
</evidence>
<dbReference type="Gene3D" id="3.40.1110.10">
    <property type="entry name" value="Calcium-transporting ATPase, cytoplasmic domain N"/>
    <property type="match status" value="1"/>
</dbReference>
<dbReference type="PROSITE" id="PS00154">
    <property type="entry name" value="ATPASE_E1_E2"/>
    <property type="match status" value="1"/>
</dbReference>
<reference evidence="13" key="1">
    <citation type="submission" date="2016-08" db="EMBL/GenBank/DDBJ databases">
        <authorList>
            <person name="Seilhamer J.J."/>
        </authorList>
    </citation>
    <scope>NUCLEOTIDE SEQUENCE</scope>
    <source>
        <strain evidence="13">86</strain>
    </source>
</reference>
<dbReference type="NCBIfam" id="TIGR01494">
    <property type="entry name" value="ATPase_P-type"/>
    <property type="match status" value="1"/>
</dbReference>
<dbReference type="InterPro" id="IPR027256">
    <property type="entry name" value="P-typ_ATPase_IB"/>
</dbReference>
<dbReference type="SFLD" id="SFLDG00002">
    <property type="entry name" value="C1.7:_P-type_atpase_like"/>
    <property type="match status" value="1"/>
</dbReference>
<dbReference type="RefSeq" id="WP_288185635.1">
    <property type="nucleotide sequence ID" value="NZ_LT608335.1"/>
</dbReference>
<evidence type="ECO:0000313" key="13">
    <source>
        <dbReference type="EMBL" id="SCM83127.1"/>
    </source>
</evidence>
<keyword evidence="11" id="KW-1003">Cell membrane</keyword>
<dbReference type="AlphaFoldDB" id="A0A212M083"/>
<dbReference type="EMBL" id="FMJE01000006">
    <property type="protein sequence ID" value="SCM83127.1"/>
    <property type="molecule type" value="Genomic_DNA"/>
</dbReference>